<evidence type="ECO:0000256" key="1">
    <source>
        <dbReference type="SAM" id="SignalP"/>
    </source>
</evidence>
<dbReference type="InterPro" id="IPR007497">
    <property type="entry name" value="SIMPL/DUF541"/>
</dbReference>
<dbReference type="Gene3D" id="3.30.110.170">
    <property type="entry name" value="Protein of unknown function (DUF541), domain 1"/>
    <property type="match status" value="1"/>
</dbReference>
<feature type="signal peptide" evidence="1">
    <location>
        <begin position="1"/>
        <end position="18"/>
    </location>
</feature>
<comment type="caution">
    <text evidence="2">The sequence shown here is derived from an EMBL/GenBank/DDBJ whole genome shotgun (WGS) entry which is preliminary data.</text>
</comment>
<protein>
    <submittedName>
        <fullName evidence="2">SIMPL domain-containing protein</fullName>
    </submittedName>
</protein>
<dbReference type="RefSeq" id="WP_379683092.1">
    <property type="nucleotide sequence ID" value="NZ_JBHLYW010000029.1"/>
</dbReference>
<keyword evidence="3" id="KW-1185">Reference proteome</keyword>
<name>A0ABV6BYX2_9FLAO</name>
<reference evidence="2 3" key="1">
    <citation type="submission" date="2024-09" db="EMBL/GenBank/DDBJ databases">
        <authorList>
            <person name="Sun Q."/>
            <person name="Mori K."/>
        </authorList>
    </citation>
    <scope>NUCLEOTIDE SEQUENCE [LARGE SCALE GENOMIC DNA]</scope>
    <source>
        <strain evidence="2 3">CGMCC 1.12926</strain>
    </source>
</reference>
<proteinExistence type="predicted"/>
<keyword evidence="1" id="KW-0732">Signal</keyword>
<dbReference type="Pfam" id="PF04402">
    <property type="entry name" value="SIMPL"/>
    <property type="match status" value="1"/>
</dbReference>
<dbReference type="Gene3D" id="3.30.70.2970">
    <property type="entry name" value="Protein of unknown function (DUF541), domain 2"/>
    <property type="match status" value="1"/>
</dbReference>
<sequence length="236" mass="26458">MKHLLLALLAFAAINSFSQTKNSIDKPFIEVSGQADTLVVPNKIWINVLLNEKDSKGKKSVEDLEKEMISKLTEIGIDTKKDLSFSDMSSNYKYYLLKQNDIFKSRSYSILVKDAVSASKVFIGLEKIGISNVRIEKIEHTEEKKIRLLINGKAILNAKQTAESFTKPLNQKVGSSIQISNFEDISQQLYGRAAGIVVNTGYGIKRYESESTPSEPAIEFEKIKISSSVQVRFLIE</sequence>
<evidence type="ECO:0000313" key="2">
    <source>
        <dbReference type="EMBL" id="MFC0079907.1"/>
    </source>
</evidence>
<evidence type="ECO:0000313" key="3">
    <source>
        <dbReference type="Proteomes" id="UP001589734"/>
    </source>
</evidence>
<dbReference type="Proteomes" id="UP001589734">
    <property type="component" value="Unassembled WGS sequence"/>
</dbReference>
<feature type="chain" id="PRO_5047144937" evidence="1">
    <location>
        <begin position="19"/>
        <end position="236"/>
    </location>
</feature>
<organism evidence="2 3">
    <name type="scientific">Flavobacterium procerum</name>
    <dbReference type="NCBI Taxonomy" id="1455569"/>
    <lineage>
        <taxon>Bacteria</taxon>
        <taxon>Pseudomonadati</taxon>
        <taxon>Bacteroidota</taxon>
        <taxon>Flavobacteriia</taxon>
        <taxon>Flavobacteriales</taxon>
        <taxon>Flavobacteriaceae</taxon>
        <taxon>Flavobacterium</taxon>
    </lineage>
</organism>
<accession>A0ABV6BYX2</accession>
<dbReference type="EMBL" id="JBHLYW010000029">
    <property type="protein sequence ID" value="MFC0079907.1"/>
    <property type="molecule type" value="Genomic_DNA"/>
</dbReference>
<gene>
    <name evidence="2" type="ORF">ACFFLS_22875</name>
</gene>